<dbReference type="OrthoDB" id="339289at2"/>
<evidence type="ECO:0000256" key="1">
    <source>
        <dbReference type="SAM" id="SignalP"/>
    </source>
</evidence>
<sequence length="294" mass="33537">MKIIYLFLFFLFLCSSFALQAAKIQFFNGDVFFAELVSEDERFLIVKFKSRNFKIPKKEIEFSDIANNSASDTSYTLSVFSLRDGSKIKGALAEEKKTEFVFKTEIGFLVVLKSEILPPYPTKVTSPEMDSKYLLYEKDENRTLFGGSLFLLPTYQPLAYQHPYLIGGSIFTEPAYLKLNHNWQGGVRIENYQSKGKLSILSGSVYILNNGKLFNWDILSYYTSFGLGISQVSYTSKDNQSYSGQNTIISFDFGWQKTIFLDSFLRIGIKNTCFLEPTQVYCGSGLEMQTGVFF</sequence>
<feature type="signal peptide" evidence="1">
    <location>
        <begin position="1"/>
        <end position="20"/>
    </location>
</feature>
<accession>A0A6N4Q3T9</accession>
<evidence type="ECO:0000313" key="2">
    <source>
        <dbReference type="EMBL" id="TGK69180.1"/>
    </source>
</evidence>
<dbReference type="RefSeq" id="WP_135634030.1">
    <property type="nucleotide sequence ID" value="NZ_RQFE01000024.1"/>
</dbReference>
<reference evidence="2" key="1">
    <citation type="journal article" date="2019" name="PLoS Negl. Trop. Dis.">
        <title>Revisiting the worldwide diversity of Leptospira species in the environment.</title>
        <authorList>
            <person name="Vincent A.T."/>
            <person name="Schiettekatte O."/>
            <person name="Bourhy P."/>
            <person name="Veyrier F.J."/>
            <person name="Picardeau M."/>
        </authorList>
    </citation>
    <scope>NUCLEOTIDE SEQUENCE [LARGE SCALE GENOMIC DNA]</scope>
    <source>
        <strain evidence="2">201800293</strain>
    </source>
</reference>
<name>A0A6N4Q3T9_9LEPT</name>
<gene>
    <name evidence="2" type="ORF">EHQ18_10135</name>
</gene>
<comment type="caution">
    <text evidence="2">The sequence shown here is derived from an EMBL/GenBank/DDBJ whole genome shotgun (WGS) entry which is preliminary data.</text>
</comment>
<proteinExistence type="predicted"/>
<keyword evidence="1" id="KW-0732">Signal</keyword>
<dbReference type="Proteomes" id="UP000297239">
    <property type="component" value="Unassembled WGS sequence"/>
</dbReference>
<dbReference type="EMBL" id="RQFF01000030">
    <property type="protein sequence ID" value="TGK69180.1"/>
    <property type="molecule type" value="Genomic_DNA"/>
</dbReference>
<keyword evidence="2" id="KW-0689">Ribosomal protein</keyword>
<dbReference type="NCBIfam" id="NF047432">
    <property type="entry name" value="LA_3334_fam"/>
    <property type="match status" value="1"/>
</dbReference>
<dbReference type="GO" id="GO:0005840">
    <property type="term" value="C:ribosome"/>
    <property type="evidence" value="ECO:0007669"/>
    <property type="project" value="UniProtKB-KW"/>
</dbReference>
<keyword evidence="3" id="KW-1185">Reference proteome</keyword>
<organism evidence="2 3">
    <name type="scientific">Leptospira kanakyensis</name>
    <dbReference type="NCBI Taxonomy" id="2484968"/>
    <lineage>
        <taxon>Bacteria</taxon>
        <taxon>Pseudomonadati</taxon>
        <taxon>Spirochaetota</taxon>
        <taxon>Spirochaetia</taxon>
        <taxon>Leptospirales</taxon>
        <taxon>Leptospiraceae</taxon>
        <taxon>Leptospira</taxon>
    </lineage>
</organism>
<keyword evidence="2" id="KW-0687">Ribonucleoprotein</keyword>
<dbReference type="AlphaFoldDB" id="A0A6N4Q3T9"/>
<feature type="chain" id="PRO_5026926172" evidence="1">
    <location>
        <begin position="21"/>
        <end position="294"/>
    </location>
</feature>
<evidence type="ECO:0000313" key="3">
    <source>
        <dbReference type="Proteomes" id="UP000297239"/>
    </source>
</evidence>
<protein>
    <submittedName>
        <fullName evidence="2">30S ribosomal protein S1</fullName>
    </submittedName>
</protein>